<comment type="caution">
    <text evidence="1">The sequence shown here is derived from an EMBL/GenBank/DDBJ whole genome shotgun (WGS) entry which is preliminary data.</text>
</comment>
<sequence length="118" mass="12766">MTAQAATPAIHLDDARKARSIALLVAGAFFMENLDGTVITTAVPDIARSFGVAPLDLNIGVSAYLLTLGVFIPISGQWRHQCAVPAGLRFSDARHPHLADRWRAVRRRPDALDAVHCL</sequence>
<dbReference type="AlphaFoldDB" id="A0A1A7C2G5"/>
<keyword evidence="2" id="KW-1185">Reference proteome</keyword>
<proteinExistence type="predicted"/>
<accession>A0A1A7C2G5</accession>
<name>A0A1A7C2G5_9BURK</name>
<dbReference type="Gene3D" id="1.20.1250.20">
    <property type="entry name" value="MFS general substrate transporter like domains"/>
    <property type="match status" value="1"/>
</dbReference>
<reference evidence="1 2" key="1">
    <citation type="submission" date="2016-04" db="EMBL/GenBank/DDBJ databases">
        <title>Draft genome sequence of Janthinobacterium psychrotolerans sp. nov., isolated from freshwater sediments in Denmark.</title>
        <authorList>
            <person name="Gong X."/>
            <person name="Skrivergaard S."/>
            <person name="Korsgaard B.S."/>
            <person name="Schreiber L."/>
            <person name="Marshall I.P."/>
            <person name="Finster K."/>
            <person name="Schramm A."/>
        </authorList>
    </citation>
    <scope>NUCLEOTIDE SEQUENCE [LARGE SCALE GENOMIC DNA]</scope>
    <source>
        <strain evidence="1 2">S3-2</strain>
    </source>
</reference>
<dbReference type="EMBL" id="LOCQ01000056">
    <property type="protein sequence ID" value="OBV38910.1"/>
    <property type="molecule type" value="Genomic_DNA"/>
</dbReference>
<gene>
    <name evidence="1" type="ORF">ASR47_1007226</name>
</gene>
<evidence type="ECO:0000313" key="1">
    <source>
        <dbReference type="EMBL" id="OBV38910.1"/>
    </source>
</evidence>
<dbReference type="STRING" id="1747903.ASR47_1007226"/>
<dbReference type="SUPFAM" id="SSF103473">
    <property type="entry name" value="MFS general substrate transporter"/>
    <property type="match status" value="1"/>
</dbReference>
<organism evidence="1 2">
    <name type="scientific">Janthinobacterium psychrotolerans</name>
    <dbReference type="NCBI Taxonomy" id="1747903"/>
    <lineage>
        <taxon>Bacteria</taxon>
        <taxon>Pseudomonadati</taxon>
        <taxon>Pseudomonadota</taxon>
        <taxon>Betaproteobacteria</taxon>
        <taxon>Burkholderiales</taxon>
        <taxon>Oxalobacteraceae</taxon>
        <taxon>Janthinobacterium</taxon>
    </lineage>
</organism>
<dbReference type="InterPro" id="IPR036259">
    <property type="entry name" value="MFS_trans_sf"/>
</dbReference>
<dbReference type="PATRIC" id="fig|1747903.4.peg.2473"/>
<evidence type="ECO:0000313" key="2">
    <source>
        <dbReference type="Proteomes" id="UP000092713"/>
    </source>
</evidence>
<protein>
    <recommendedName>
        <fullName evidence="3">Major Facilitator Superfamily protein</fullName>
    </recommendedName>
</protein>
<dbReference type="Proteomes" id="UP000092713">
    <property type="component" value="Unassembled WGS sequence"/>
</dbReference>
<evidence type="ECO:0008006" key="3">
    <source>
        <dbReference type="Google" id="ProtNLM"/>
    </source>
</evidence>